<dbReference type="SUPFAM" id="SSF47819">
    <property type="entry name" value="HRDC-like"/>
    <property type="match status" value="1"/>
</dbReference>
<name>A0AAD5SRA2_9FUNG</name>
<evidence type="ECO:0000313" key="5">
    <source>
        <dbReference type="EMBL" id="KAJ3092560.1"/>
    </source>
</evidence>
<evidence type="ECO:0000259" key="4">
    <source>
        <dbReference type="PROSITE" id="PS50967"/>
    </source>
</evidence>
<dbReference type="InterPro" id="IPR036388">
    <property type="entry name" value="WH-like_DNA-bd_sf"/>
</dbReference>
<organism evidence="5 6">
    <name type="scientific">Physocladia obscura</name>
    <dbReference type="NCBI Taxonomy" id="109957"/>
    <lineage>
        <taxon>Eukaryota</taxon>
        <taxon>Fungi</taxon>
        <taxon>Fungi incertae sedis</taxon>
        <taxon>Chytridiomycota</taxon>
        <taxon>Chytridiomycota incertae sedis</taxon>
        <taxon>Chytridiomycetes</taxon>
        <taxon>Chytridiales</taxon>
        <taxon>Chytriomycetaceae</taxon>
        <taxon>Physocladia</taxon>
    </lineage>
</organism>
<accession>A0AAD5SRA2</accession>
<dbReference type="InterPro" id="IPR010997">
    <property type="entry name" value="HRDC-like_sf"/>
</dbReference>
<keyword evidence="5" id="KW-0347">Helicase</keyword>
<dbReference type="GO" id="GO:0006281">
    <property type="term" value="P:DNA repair"/>
    <property type="evidence" value="ECO:0007669"/>
    <property type="project" value="InterPro"/>
</dbReference>
<keyword evidence="5" id="KW-0378">Hydrolase</keyword>
<keyword evidence="6" id="KW-1185">Reference proteome</keyword>
<feature type="compositionally biased region" description="Low complexity" evidence="3">
    <location>
        <begin position="97"/>
        <end position="116"/>
    </location>
</feature>
<dbReference type="Pfam" id="PF00570">
    <property type="entry name" value="HRDC"/>
    <property type="match status" value="1"/>
</dbReference>
<comment type="caution">
    <text evidence="5">The sequence shown here is derived from an EMBL/GenBank/DDBJ whole genome shotgun (WGS) entry which is preliminary data.</text>
</comment>
<dbReference type="InterPro" id="IPR044876">
    <property type="entry name" value="HRDC_dom_sf"/>
</dbReference>
<dbReference type="GO" id="GO:0000166">
    <property type="term" value="F:nucleotide binding"/>
    <property type="evidence" value="ECO:0007669"/>
    <property type="project" value="InterPro"/>
</dbReference>
<dbReference type="EMBL" id="JADGJH010003224">
    <property type="protein sequence ID" value="KAJ3092560.1"/>
    <property type="molecule type" value="Genomic_DNA"/>
</dbReference>
<reference evidence="5" key="1">
    <citation type="submission" date="2020-05" db="EMBL/GenBank/DDBJ databases">
        <title>Phylogenomic resolution of chytrid fungi.</title>
        <authorList>
            <person name="Stajich J.E."/>
            <person name="Amses K."/>
            <person name="Simmons R."/>
            <person name="Seto K."/>
            <person name="Myers J."/>
            <person name="Bonds A."/>
            <person name="Quandt C.A."/>
            <person name="Barry K."/>
            <person name="Liu P."/>
            <person name="Grigoriev I."/>
            <person name="Longcore J.E."/>
            <person name="James T.Y."/>
        </authorList>
    </citation>
    <scope>NUCLEOTIDE SEQUENCE</scope>
    <source>
        <strain evidence="5">JEL0513</strain>
    </source>
</reference>
<keyword evidence="5" id="KW-0547">Nucleotide-binding</keyword>
<evidence type="ECO:0000313" key="6">
    <source>
        <dbReference type="Proteomes" id="UP001211907"/>
    </source>
</evidence>
<dbReference type="InterPro" id="IPR036390">
    <property type="entry name" value="WH_DNA-bd_sf"/>
</dbReference>
<keyword evidence="5" id="KW-0067">ATP-binding</keyword>
<evidence type="ECO:0000256" key="2">
    <source>
        <dbReference type="ARBA" id="ARBA00034808"/>
    </source>
</evidence>
<dbReference type="GO" id="GO:0003676">
    <property type="term" value="F:nucleic acid binding"/>
    <property type="evidence" value="ECO:0007669"/>
    <property type="project" value="InterPro"/>
</dbReference>
<dbReference type="Pfam" id="PF09382">
    <property type="entry name" value="RQC"/>
    <property type="match status" value="1"/>
</dbReference>
<protein>
    <recommendedName>
        <fullName evidence="2">DNA 3'-5' helicase</fullName>
        <ecNumber evidence="2">5.6.2.4</ecNumber>
    </recommendedName>
</protein>
<proteinExistence type="predicted"/>
<dbReference type="SMART" id="SM00956">
    <property type="entry name" value="RQC"/>
    <property type="match status" value="1"/>
</dbReference>
<dbReference type="Gene3D" id="1.10.10.10">
    <property type="entry name" value="Winged helix-like DNA-binding domain superfamily/Winged helix DNA-binding domain"/>
    <property type="match status" value="1"/>
</dbReference>
<dbReference type="PROSITE" id="PS50967">
    <property type="entry name" value="HRDC"/>
    <property type="match status" value="1"/>
</dbReference>
<dbReference type="SUPFAM" id="SSF46785">
    <property type="entry name" value="Winged helix' DNA-binding domain"/>
    <property type="match status" value="1"/>
</dbReference>
<sequence>MDIYRGSKGVKIIKEGLNNLELYGVGASHSKTDVERIFRELVVLDIIREESVWNRSGYANSYAKMGNKAMEVLQGRRRVLFNFPKDGLKLHIPSVGTSGQQQQQQTASSNQTFSTSPAQFSTDKLSNRAKPLRAEEQPRKTVRKRSSDTMARGDEFEDDVGAVDSAEIQALQQQCFNDLKKLRTDLGAIPLPSFDDRVLTELSRVLPQSSTEFKLIPGVDAAKFDKFGRDFLQITRNYADSLEVLRASLTNGETSSKYFVGGTAKSGNAPGRSKSTVSKTSMARVNKIPKANSTKEKDPGAKKRLSSMKY</sequence>
<evidence type="ECO:0000256" key="1">
    <source>
        <dbReference type="ARBA" id="ARBA00034617"/>
    </source>
</evidence>
<dbReference type="InterPro" id="IPR002121">
    <property type="entry name" value="HRDC_dom"/>
</dbReference>
<feature type="region of interest" description="Disordered" evidence="3">
    <location>
        <begin position="259"/>
        <end position="310"/>
    </location>
</feature>
<gene>
    <name evidence="5" type="primary">SGS1</name>
    <name evidence="5" type="ORF">HK100_006915</name>
</gene>
<feature type="region of interest" description="Disordered" evidence="3">
    <location>
        <begin position="92"/>
        <end position="151"/>
    </location>
</feature>
<comment type="catalytic activity">
    <reaction evidence="1">
        <text>Couples ATP hydrolysis with the unwinding of duplex DNA by translocating in the 3'-5' direction.</text>
        <dbReference type="EC" id="5.6.2.4"/>
    </reaction>
</comment>
<dbReference type="Proteomes" id="UP001211907">
    <property type="component" value="Unassembled WGS sequence"/>
</dbReference>
<feature type="domain" description="HRDC" evidence="4">
    <location>
        <begin position="165"/>
        <end position="245"/>
    </location>
</feature>
<evidence type="ECO:0000256" key="3">
    <source>
        <dbReference type="SAM" id="MobiDB-lite"/>
    </source>
</evidence>
<dbReference type="AlphaFoldDB" id="A0AAD5SRA2"/>
<feature type="compositionally biased region" description="Basic and acidic residues" evidence="3">
    <location>
        <begin position="132"/>
        <end position="151"/>
    </location>
</feature>
<dbReference type="GO" id="GO:0043138">
    <property type="term" value="F:3'-5' DNA helicase activity"/>
    <property type="evidence" value="ECO:0007669"/>
    <property type="project" value="UniProtKB-EC"/>
</dbReference>
<dbReference type="InterPro" id="IPR018982">
    <property type="entry name" value="RQC_domain"/>
</dbReference>
<dbReference type="Gene3D" id="1.10.150.80">
    <property type="entry name" value="HRDC domain"/>
    <property type="match status" value="1"/>
</dbReference>
<dbReference type="GO" id="GO:0006260">
    <property type="term" value="P:DNA replication"/>
    <property type="evidence" value="ECO:0007669"/>
    <property type="project" value="InterPro"/>
</dbReference>
<feature type="compositionally biased region" description="Polar residues" evidence="3">
    <location>
        <begin position="273"/>
        <end position="283"/>
    </location>
</feature>
<dbReference type="EC" id="5.6.2.4" evidence="2"/>